<dbReference type="GO" id="GO:0005615">
    <property type="term" value="C:extracellular space"/>
    <property type="evidence" value="ECO:0007669"/>
    <property type="project" value="UniProtKB-KW"/>
</dbReference>
<protein>
    <submittedName>
        <fullName evidence="3">C-X-C motif chemokine ligand 14</fullName>
    </submittedName>
</protein>
<accession>A0A674K650</accession>
<evidence type="ECO:0000259" key="2">
    <source>
        <dbReference type="Pfam" id="PF00048"/>
    </source>
</evidence>
<evidence type="ECO:0000313" key="3">
    <source>
        <dbReference type="Ensembl" id="ENSTMTP00000029461.1"/>
    </source>
</evidence>
<dbReference type="SUPFAM" id="SSF54117">
    <property type="entry name" value="Interleukin 8-like chemokines"/>
    <property type="match status" value="1"/>
</dbReference>
<dbReference type="Gene3D" id="2.40.50.40">
    <property type="match status" value="1"/>
</dbReference>
<dbReference type="InterPro" id="IPR001811">
    <property type="entry name" value="Chemokine_IL8-like_dom"/>
</dbReference>
<feature type="domain" description="Chemokine interleukin-8-like" evidence="2">
    <location>
        <begin position="79"/>
        <end position="142"/>
    </location>
</feature>
<evidence type="ECO:0000256" key="1">
    <source>
        <dbReference type="ARBA" id="ARBA00022514"/>
    </source>
</evidence>
<gene>
    <name evidence="3" type="primary">CXCL14</name>
</gene>
<dbReference type="GO" id="GO:0008009">
    <property type="term" value="F:chemokine activity"/>
    <property type="evidence" value="ECO:0007669"/>
    <property type="project" value="InterPro"/>
</dbReference>
<keyword evidence="1" id="KW-0202">Cytokine</keyword>
<keyword evidence="4" id="KW-1185">Reference proteome</keyword>
<dbReference type="InterPro" id="IPR036048">
    <property type="entry name" value="Interleukin_8-like_sf"/>
</dbReference>
<proteinExistence type="predicted"/>
<evidence type="ECO:0000313" key="4">
    <source>
        <dbReference type="Proteomes" id="UP000472274"/>
    </source>
</evidence>
<dbReference type="Proteomes" id="UP000472274">
    <property type="component" value="Unplaced"/>
</dbReference>
<dbReference type="InParanoid" id="A0A674K650"/>
<dbReference type="AlphaFoldDB" id="A0A674K650"/>
<dbReference type="Ensembl" id="ENSTMTT00000030536.1">
    <property type="protein sequence ID" value="ENSTMTP00000029461.1"/>
    <property type="gene ID" value="ENSTMTG00000021319.1"/>
</dbReference>
<reference evidence="3" key="1">
    <citation type="submission" date="2025-08" db="UniProtKB">
        <authorList>
            <consortium name="Ensembl"/>
        </authorList>
    </citation>
    <scope>IDENTIFICATION</scope>
</reference>
<sequence>MTVTKLGFCQAWERPLEFVQVRNSEAQFRVVPLPHPPSSTCESRVETKTESRVSLFIFTTDFSSFLLHFLKLSLITAGSKCKCSRKGPKIRFSAVQKLEIKPKYPHCKEKMIIVTMQSRFRGGQQYCLHPKLQSTKRLVKWYTIWKEKRR</sequence>
<name>A0A674K650_9SAUR</name>
<dbReference type="GO" id="GO:0006955">
    <property type="term" value="P:immune response"/>
    <property type="evidence" value="ECO:0007669"/>
    <property type="project" value="InterPro"/>
</dbReference>
<dbReference type="Pfam" id="PF00048">
    <property type="entry name" value="IL8"/>
    <property type="match status" value="1"/>
</dbReference>
<reference evidence="3" key="2">
    <citation type="submission" date="2025-09" db="UniProtKB">
        <authorList>
            <consortium name="Ensembl"/>
        </authorList>
    </citation>
    <scope>IDENTIFICATION</scope>
</reference>
<dbReference type="GeneTree" id="ENSGT00390000000618"/>
<organism evidence="3 4">
    <name type="scientific">Terrapene triunguis</name>
    <name type="common">Three-toed box turtle</name>
    <dbReference type="NCBI Taxonomy" id="2587831"/>
    <lineage>
        <taxon>Eukaryota</taxon>
        <taxon>Metazoa</taxon>
        <taxon>Chordata</taxon>
        <taxon>Craniata</taxon>
        <taxon>Vertebrata</taxon>
        <taxon>Euteleostomi</taxon>
        <taxon>Archelosauria</taxon>
        <taxon>Testudinata</taxon>
        <taxon>Testudines</taxon>
        <taxon>Cryptodira</taxon>
        <taxon>Durocryptodira</taxon>
        <taxon>Testudinoidea</taxon>
        <taxon>Emydidae</taxon>
        <taxon>Terrapene</taxon>
    </lineage>
</organism>